<name>A7RRP7_NEMVE</name>
<evidence type="ECO:0000313" key="10">
    <source>
        <dbReference type="Proteomes" id="UP000001593"/>
    </source>
</evidence>
<feature type="active site" evidence="5 6">
    <location>
        <position position="291"/>
    </location>
</feature>
<dbReference type="InterPro" id="IPR022684">
    <property type="entry name" value="Calpain_cysteine_protease"/>
</dbReference>
<dbReference type="PRINTS" id="PR00704">
    <property type="entry name" value="CALPAIN"/>
</dbReference>
<evidence type="ECO:0000256" key="7">
    <source>
        <dbReference type="SAM" id="MobiDB-lite"/>
    </source>
</evidence>
<dbReference type="AlphaFoldDB" id="A7RRP7"/>
<dbReference type="eggNOG" id="KOG0045">
    <property type="taxonomic scope" value="Eukaryota"/>
</dbReference>
<dbReference type="PROSITE" id="PS50203">
    <property type="entry name" value="CALPAIN_CAT"/>
    <property type="match status" value="1"/>
</dbReference>
<dbReference type="GO" id="GO:0004198">
    <property type="term" value="F:calcium-dependent cysteine-type endopeptidase activity"/>
    <property type="evidence" value="ECO:0007669"/>
    <property type="project" value="InterPro"/>
</dbReference>
<gene>
    <name evidence="9" type="ORF">NEMVEDRAFT_v1g161976</name>
</gene>
<evidence type="ECO:0000259" key="8">
    <source>
        <dbReference type="PROSITE" id="PS50203"/>
    </source>
</evidence>
<evidence type="ECO:0000256" key="4">
    <source>
        <dbReference type="ARBA" id="ARBA00022807"/>
    </source>
</evidence>
<evidence type="ECO:0000256" key="2">
    <source>
        <dbReference type="ARBA" id="ARBA00022670"/>
    </source>
</evidence>
<dbReference type="Pfam" id="PF04212">
    <property type="entry name" value="MIT"/>
    <property type="match status" value="1"/>
</dbReference>
<dbReference type="InterPro" id="IPR001300">
    <property type="entry name" value="Peptidase_C2_calpain_cat"/>
</dbReference>
<feature type="domain" description="Calpain catalytic" evidence="8">
    <location>
        <begin position="235"/>
        <end position="541"/>
    </location>
</feature>
<dbReference type="PhylomeDB" id="A7RRP7"/>
<feature type="active site" evidence="5 6">
    <location>
        <position position="479"/>
    </location>
</feature>
<dbReference type="SUPFAM" id="SSF54001">
    <property type="entry name" value="Cysteine proteinases"/>
    <property type="match status" value="1"/>
</dbReference>
<evidence type="ECO:0000313" key="9">
    <source>
        <dbReference type="EMBL" id="EDO45797.1"/>
    </source>
</evidence>
<dbReference type="GO" id="GO:0004197">
    <property type="term" value="F:cysteine-type endopeptidase activity"/>
    <property type="evidence" value="ECO:0000318"/>
    <property type="project" value="GO_Central"/>
</dbReference>
<dbReference type="InterPro" id="IPR038765">
    <property type="entry name" value="Papain-like_cys_pep_sf"/>
</dbReference>
<dbReference type="PANTHER" id="PTHR46143:SF1">
    <property type="entry name" value="CALPAIN-7"/>
    <property type="match status" value="1"/>
</dbReference>
<evidence type="ECO:0000256" key="6">
    <source>
        <dbReference type="PROSITE-ProRule" id="PRU00239"/>
    </source>
</evidence>
<dbReference type="SMART" id="SM00745">
    <property type="entry name" value="MIT"/>
    <property type="match status" value="2"/>
</dbReference>
<dbReference type="STRING" id="45351.A7RRP7"/>
<dbReference type="Gene3D" id="1.20.58.80">
    <property type="entry name" value="Phosphotransferase system, lactose/cellobiose-type IIA subunit"/>
    <property type="match status" value="2"/>
</dbReference>
<evidence type="ECO:0000256" key="3">
    <source>
        <dbReference type="ARBA" id="ARBA00022801"/>
    </source>
</evidence>
<keyword evidence="2 6" id="KW-0645">Protease</keyword>
<dbReference type="SUPFAM" id="SSF116846">
    <property type="entry name" value="MIT domain"/>
    <property type="match status" value="2"/>
</dbReference>
<dbReference type="MEROPS" id="C02.029"/>
<accession>A7RRP7</accession>
<dbReference type="Gene3D" id="3.90.70.10">
    <property type="entry name" value="Cysteine proteinases"/>
    <property type="match status" value="1"/>
</dbReference>
<comment type="similarity">
    <text evidence="1">Belongs to the peptidase C2 family.</text>
</comment>
<feature type="active site" evidence="5 6">
    <location>
        <position position="459"/>
    </location>
</feature>
<dbReference type="CDD" id="cd00044">
    <property type="entry name" value="CysPc"/>
    <property type="match status" value="1"/>
</dbReference>
<organism evidence="9 10">
    <name type="scientific">Nematostella vectensis</name>
    <name type="common">Starlet sea anemone</name>
    <dbReference type="NCBI Taxonomy" id="45351"/>
    <lineage>
        <taxon>Eukaryota</taxon>
        <taxon>Metazoa</taxon>
        <taxon>Cnidaria</taxon>
        <taxon>Anthozoa</taxon>
        <taxon>Hexacorallia</taxon>
        <taxon>Actiniaria</taxon>
        <taxon>Edwardsiidae</taxon>
        <taxon>Nematostella</taxon>
    </lineage>
</organism>
<dbReference type="Gene3D" id="2.60.120.380">
    <property type="match status" value="2"/>
</dbReference>
<reference evidence="9 10" key="1">
    <citation type="journal article" date="2007" name="Science">
        <title>Sea anemone genome reveals ancestral eumetazoan gene repertoire and genomic organization.</title>
        <authorList>
            <person name="Putnam N.H."/>
            <person name="Srivastava M."/>
            <person name="Hellsten U."/>
            <person name="Dirks B."/>
            <person name="Chapman J."/>
            <person name="Salamov A."/>
            <person name="Terry A."/>
            <person name="Shapiro H."/>
            <person name="Lindquist E."/>
            <person name="Kapitonov V.V."/>
            <person name="Jurka J."/>
            <person name="Genikhovich G."/>
            <person name="Grigoriev I.V."/>
            <person name="Lucas S.M."/>
            <person name="Steele R.E."/>
            <person name="Finnerty J.R."/>
            <person name="Technau U."/>
            <person name="Martindale M.Q."/>
            <person name="Rokhsar D.S."/>
        </authorList>
    </citation>
    <scope>NUCLEOTIDE SEQUENCE [LARGE SCALE GENOMIC DNA]</scope>
    <source>
        <strain evidence="10">CH2 X CH6</strain>
    </source>
</reference>
<evidence type="ECO:0000256" key="1">
    <source>
        <dbReference type="ARBA" id="ARBA00007623"/>
    </source>
</evidence>
<dbReference type="InParanoid" id="A7RRP7"/>
<dbReference type="Pfam" id="PF00648">
    <property type="entry name" value="Peptidase_C2"/>
    <property type="match status" value="1"/>
</dbReference>
<dbReference type="InterPro" id="IPR036181">
    <property type="entry name" value="MIT_dom_sf"/>
</dbReference>
<dbReference type="HOGENOM" id="CLU_006770_2_0_1"/>
<proteinExistence type="inferred from homology"/>
<dbReference type="InterPro" id="IPR022683">
    <property type="entry name" value="Calpain_III"/>
</dbReference>
<dbReference type="EMBL" id="DS469532">
    <property type="protein sequence ID" value="EDO45797.1"/>
    <property type="molecule type" value="Genomic_DNA"/>
</dbReference>
<dbReference type="GO" id="GO:0006508">
    <property type="term" value="P:proteolysis"/>
    <property type="evidence" value="ECO:0000318"/>
    <property type="project" value="GO_Central"/>
</dbReference>
<dbReference type="SMART" id="SM00230">
    <property type="entry name" value="CysPc"/>
    <property type="match status" value="1"/>
</dbReference>
<keyword evidence="10" id="KW-1185">Reference proteome</keyword>
<keyword evidence="4 6" id="KW-0788">Thiol protease</keyword>
<sequence length="807" mass="91497">MADVHRLCQDGFDSATRAVECDKQGNARSAYFFYTMAAESLMKAMSYDNSLDLRGKALQYLERAQTLRDQDVEQAQGPLKTSNQCDFEKAEFMLKQGLHEDEMGHQAAALPLYADAVELCLKISLTDSDPMKSKFHKLARQAIERCDNLLFSSIRGEHIKKLESSVTLRQDQPAPKSLNVAKPTFLTDESSTPIPPSPSDGRPILTPEEKKVLSITSKINGKLYVPWMDVDLKERFAYPDYFVDKDGLLPLSPKQKAQFSKWVRPTEIYENPEMIYAISSFNVKQTILSDCSFVSSLAISAAYERDFKKQLITRIIYPQNKIGKPVINPSGKYMIKLKLNGVSRKVIIDDLLPMGKDGKLLCGHSTNRNEMWISLVEKAYMKVMGGYDFPGSNSSIDLHALTGWIPERMSLKKSNSEFNEATQFDRLMMGLRQGDCLITVATGVMSEVEAERAGLVPTHAYAILDMRKVNGIRLLQLKNPWSHLRWKGKFSERDSKSWTPELERALNYDRKSAIQFDNGVFWIAWETLLHFFDVVYMNWNPRLFEYKFTYHSTWAAQEGPKKDAYNVGDNPQYRLEIIDSPKPATVWILLTRHITRKDDFAENKEFITVHVYKSDGKRVYYPDNPFVEGTKINSPFYLSKVNVSSGKSLFTLIISQYEKSTTIHYTLKVFSSAKFRLSPVIDPYKYEKKINDSWTASTAGGCLNYPTFKKNPVFALGLKSGPAELLIKILAPKQFSIGAVLRSVELGPSGKPVFEAVDTYRPGFFMYRLSNVPSGSYQLIPSTFLPDQSGPFFLTVASSCPMSLSRL</sequence>
<dbReference type="InterPro" id="IPR036213">
    <property type="entry name" value="Calpain_III_sf"/>
</dbReference>
<keyword evidence="3 6" id="KW-0378">Hydrolase</keyword>
<dbReference type="InterPro" id="IPR007330">
    <property type="entry name" value="MIT_dom"/>
</dbReference>
<dbReference type="SUPFAM" id="SSF49758">
    <property type="entry name" value="Calpain large subunit, middle domain (domain III)"/>
    <property type="match status" value="2"/>
</dbReference>
<dbReference type="PANTHER" id="PTHR46143">
    <property type="entry name" value="CALPAIN-7"/>
    <property type="match status" value="1"/>
</dbReference>
<dbReference type="SMART" id="SM00720">
    <property type="entry name" value="calpain_III"/>
    <property type="match status" value="1"/>
</dbReference>
<evidence type="ECO:0000256" key="5">
    <source>
        <dbReference type="PIRSR" id="PIRSR622684-1"/>
    </source>
</evidence>
<dbReference type="InterPro" id="IPR051297">
    <property type="entry name" value="PalB/RIM13"/>
</dbReference>
<feature type="region of interest" description="Disordered" evidence="7">
    <location>
        <begin position="185"/>
        <end position="205"/>
    </location>
</feature>
<dbReference type="Proteomes" id="UP000001593">
    <property type="component" value="Unassembled WGS sequence"/>
</dbReference>
<protein>
    <recommendedName>
        <fullName evidence="8">Calpain catalytic domain-containing protein</fullName>
    </recommendedName>
</protein>
<dbReference type="OMA" id="GDYRRGC"/>